<feature type="compositionally biased region" description="Polar residues" evidence="1">
    <location>
        <begin position="1"/>
        <end position="12"/>
    </location>
</feature>
<evidence type="ECO:0000256" key="1">
    <source>
        <dbReference type="SAM" id="MobiDB-lite"/>
    </source>
</evidence>
<gene>
    <name evidence="4" type="ORF">MM415A02272_0009</name>
    <name evidence="3" type="ORF">MM415B00380_0010</name>
</gene>
<reference evidence="4" key="1">
    <citation type="submission" date="2020-03" db="EMBL/GenBank/DDBJ databases">
        <title>The deep terrestrial virosphere.</title>
        <authorList>
            <person name="Holmfeldt K."/>
            <person name="Nilsson E."/>
            <person name="Simone D."/>
            <person name="Lopez-Fernandez M."/>
            <person name="Wu X."/>
            <person name="de Brujin I."/>
            <person name="Lundin D."/>
            <person name="Andersson A."/>
            <person name="Bertilsson S."/>
            <person name="Dopson M."/>
        </authorList>
    </citation>
    <scope>NUCLEOTIDE SEQUENCE</scope>
    <source>
        <strain evidence="4">MM415A02272</strain>
        <strain evidence="3">MM415B00380</strain>
    </source>
</reference>
<dbReference type="InterPro" id="IPR048494">
    <property type="entry name" value="Dit-like_N"/>
</dbReference>
<dbReference type="Pfam" id="PF21821">
    <property type="entry name" value="Dit_like"/>
    <property type="match status" value="1"/>
</dbReference>
<feature type="domain" description="Dit-like phage tail protein N-terminal" evidence="2">
    <location>
        <begin position="34"/>
        <end position="179"/>
    </location>
</feature>
<accession>A0A6M3JYP0</accession>
<evidence type="ECO:0000313" key="4">
    <source>
        <dbReference type="EMBL" id="QJA73715.1"/>
    </source>
</evidence>
<feature type="region of interest" description="Disordered" evidence="1">
    <location>
        <begin position="1"/>
        <end position="22"/>
    </location>
</feature>
<dbReference type="EMBL" id="MT142047">
    <property type="protein sequence ID" value="QJA73715.1"/>
    <property type="molecule type" value="Genomic_DNA"/>
</dbReference>
<sequence length="235" mass="24711">MTVRRTSIQWTDSDQRLSDDGGDDVSTAYRSLTFDSITSQTRDMVADLPEHPVEDGSAATDHVIPKPKTVSFEAHISSAIFDSALDSGVERGRVEAAGSQAMVFRADTPVDRVADAMSILDDLRSRGTEVDIIGLPYGDLEGYQIFAVSISQDQMTGAQLVPTISARQRVTVSVSEVGAPAPSVERTRRSRDRGTQVTAEVSATAPGTSQSDALALARGIGNILSGTGQGAGLGG</sequence>
<organism evidence="4">
    <name type="scientific">viral metagenome</name>
    <dbReference type="NCBI Taxonomy" id="1070528"/>
    <lineage>
        <taxon>unclassified sequences</taxon>
        <taxon>metagenomes</taxon>
        <taxon>organismal metagenomes</taxon>
    </lineage>
</organism>
<dbReference type="EMBL" id="MT141544">
    <property type="protein sequence ID" value="QJA65758.1"/>
    <property type="molecule type" value="Genomic_DNA"/>
</dbReference>
<protein>
    <recommendedName>
        <fullName evidence="2">Dit-like phage tail protein N-terminal domain-containing protein</fullName>
    </recommendedName>
</protein>
<name>A0A6M3JYP0_9ZZZZ</name>
<evidence type="ECO:0000313" key="3">
    <source>
        <dbReference type="EMBL" id="QJA65758.1"/>
    </source>
</evidence>
<evidence type="ECO:0000259" key="2">
    <source>
        <dbReference type="Pfam" id="PF21821"/>
    </source>
</evidence>
<proteinExistence type="predicted"/>
<feature type="compositionally biased region" description="Polar residues" evidence="1">
    <location>
        <begin position="195"/>
        <end position="208"/>
    </location>
</feature>
<feature type="region of interest" description="Disordered" evidence="1">
    <location>
        <begin position="178"/>
        <end position="208"/>
    </location>
</feature>
<dbReference type="AlphaFoldDB" id="A0A6M3JYP0"/>